<keyword evidence="2" id="KW-0472">Membrane</keyword>
<dbReference type="GeneID" id="101860237"/>
<evidence type="ECO:0000313" key="4">
    <source>
        <dbReference type="RefSeq" id="XP_005092457.1"/>
    </source>
</evidence>
<evidence type="ECO:0000313" key="3">
    <source>
        <dbReference type="Proteomes" id="UP000694888"/>
    </source>
</evidence>
<sequence length="161" mass="17576">MEYNEFQVAGFQLAHLLLAFVLSASFVFLLYWLWTWPCGESSQGATATRCDTVLPRQTVKPLYALELEPGIVVLQSEDGSFFRILREYESADKRGHGMAAHELPPGGAGANGQSGHYYLPSYTKAHFQTQPTAPLLNVSEGSSDPFGDGAPWAPIQTLGPN</sequence>
<evidence type="ECO:0000256" key="1">
    <source>
        <dbReference type="SAM" id="MobiDB-lite"/>
    </source>
</evidence>
<protein>
    <submittedName>
        <fullName evidence="4">Uncharacterized protein LOC101860237</fullName>
    </submittedName>
</protein>
<keyword evidence="2" id="KW-0812">Transmembrane</keyword>
<organism evidence="3 4">
    <name type="scientific">Aplysia californica</name>
    <name type="common">California sea hare</name>
    <dbReference type="NCBI Taxonomy" id="6500"/>
    <lineage>
        <taxon>Eukaryota</taxon>
        <taxon>Metazoa</taxon>
        <taxon>Spiralia</taxon>
        <taxon>Lophotrochozoa</taxon>
        <taxon>Mollusca</taxon>
        <taxon>Gastropoda</taxon>
        <taxon>Heterobranchia</taxon>
        <taxon>Euthyneura</taxon>
        <taxon>Tectipleura</taxon>
        <taxon>Aplysiida</taxon>
        <taxon>Aplysioidea</taxon>
        <taxon>Aplysiidae</taxon>
        <taxon>Aplysia</taxon>
    </lineage>
</organism>
<gene>
    <name evidence="4" type="primary">LOC101860237</name>
</gene>
<accession>A0ABM0JFF1</accession>
<name>A0ABM0JFF1_APLCA</name>
<reference evidence="4" key="1">
    <citation type="submission" date="2025-08" db="UniProtKB">
        <authorList>
            <consortium name="RefSeq"/>
        </authorList>
    </citation>
    <scope>IDENTIFICATION</scope>
</reference>
<proteinExistence type="predicted"/>
<evidence type="ECO:0000256" key="2">
    <source>
        <dbReference type="SAM" id="Phobius"/>
    </source>
</evidence>
<feature type="region of interest" description="Disordered" evidence="1">
    <location>
        <begin position="135"/>
        <end position="161"/>
    </location>
</feature>
<keyword evidence="2" id="KW-1133">Transmembrane helix</keyword>
<dbReference type="Proteomes" id="UP000694888">
    <property type="component" value="Unplaced"/>
</dbReference>
<dbReference type="RefSeq" id="XP_005092457.1">
    <property type="nucleotide sequence ID" value="XM_005092400.3"/>
</dbReference>
<feature type="transmembrane region" description="Helical" evidence="2">
    <location>
        <begin position="12"/>
        <end position="34"/>
    </location>
</feature>
<keyword evidence="3" id="KW-1185">Reference proteome</keyword>